<name>L7L998_9ACTN</name>
<feature type="compositionally biased region" description="Polar residues" evidence="1">
    <location>
        <begin position="426"/>
        <end position="443"/>
    </location>
</feature>
<feature type="compositionally biased region" description="Polar residues" evidence="1">
    <location>
        <begin position="367"/>
        <end position="384"/>
    </location>
</feature>
<dbReference type="AlphaFoldDB" id="L7L998"/>
<reference evidence="2 3" key="1">
    <citation type="submission" date="2012-12" db="EMBL/GenBank/DDBJ databases">
        <title>Whole genome shotgun sequence of Gordonia hirsuta NBRC 16056.</title>
        <authorList>
            <person name="Isaki-Nakamura S."/>
            <person name="Hosoyama A."/>
            <person name="Tsuchikane K."/>
            <person name="Katsumata H."/>
            <person name="Baba S."/>
            <person name="Yamazaki S."/>
            <person name="Fujita N."/>
        </authorList>
    </citation>
    <scope>NUCLEOTIDE SEQUENCE [LARGE SCALE GENOMIC DNA]</scope>
    <source>
        <strain evidence="2 3">NBRC 16056</strain>
    </source>
</reference>
<comment type="caution">
    <text evidence="2">The sequence shown here is derived from an EMBL/GenBank/DDBJ whole genome shotgun (WGS) entry which is preliminary data.</text>
</comment>
<organism evidence="2 3">
    <name type="scientific">Gordonia hirsuta DSM 44140 = NBRC 16056</name>
    <dbReference type="NCBI Taxonomy" id="1121927"/>
    <lineage>
        <taxon>Bacteria</taxon>
        <taxon>Bacillati</taxon>
        <taxon>Actinomycetota</taxon>
        <taxon>Actinomycetes</taxon>
        <taxon>Mycobacteriales</taxon>
        <taxon>Gordoniaceae</taxon>
        <taxon>Gordonia</taxon>
    </lineage>
</organism>
<feature type="region of interest" description="Disordered" evidence="1">
    <location>
        <begin position="339"/>
        <end position="485"/>
    </location>
</feature>
<feature type="compositionally biased region" description="Low complexity" evidence="1">
    <location>
        <begin position="462"/>
        <end position="474"/>
    </location>
</feature>
<evidence type="ECO:0000256" key="1">
    <source>
        <dbReference type="SAM" id="MobiDB-lite"/>
    </source>
</evidence>
<proteinExistence type="predicted"/>
<gene>
    <name evidence="2" type="ORF">GOHSU_09_00040</name>
</gene>
<dbReference type="EMBL" id="BANT01000009">
    <property type="protein sequence ID" value="GAC56603.1"/>
    <property type="molecule type" value="Genomic_DNA"/>
</dbReference>
<dbReference type="InterPro" id="IPR029058">
    <property type="entry name" value="AB_hydrolase_fold"/>
</dbReference>
<dbReference type="Proteomes" id="UP000053405">
    <property type="component" value="Unassembled WGS sequence"/>
</dbReference>
<dbReference type="Gene3D" id="3.40.50.1820">
    <property type="entry name" value="alpha/beta hydrolase"/>
    <property type="match status" value="1"/>
</dbReference>
<dbReference type="eggNOG" id="ENOG5031VEE">
    <property type="taxonomic scope" value="Bacteria"/>
</dbReference>
<protein>
    <submittedName>
        <fullName evidence="2">Uncharacterized protein</fullName>
    </submittedName>
</protein>
<feature type="compositionally biased region" description="Polar residues" evidence="1">
    <location>
        <begin position="475"/>
        <end position="485"/>
    </location>
</feature>
<dbReference type="RefSeq" id="WP_005937105.1">
    <property type="nucleotide sequence ID" value="NZ_ATVK01000005.1"/>
</dbReference>
<feature type="compositionally biased region" description="Basic and acidic residues" evidence="1">
    <location>
        <begin position="385"/>
        <end position="400"/>
    </location>
</feature>
<evidence type="ECO:0000313" key="3">
    <source>
        <dbReference type="Proteomes" id="UP000053405"/>
    </source>
</evidence>
<feature type="compositionally biased region" description="Gly residues" evidence="1">
    <location>
        <begin position="451"/>
        <end position="461"/>
    </location>
</feature>
<evidence type="ECO:0000313" key="2">
    <source>
        <dbReference type="EMBL" id="GAC56603.1"/>
    </source>
</evidence>
<dbReference type="STRING" id="1121927.GOHSU_09_00040"/>
<accession>L7L998</accession>
<keyword evidence="3" id="KW-1185">Reference proteome</keyword>
<dbReference type="OrthoDB" id="4370894at2"/>
<sequence>MAATPVPSAARNATASLPVTWADGVAATDTRDDLLGQLIADNGLDAIVIVTPGTGDTGLHPRVDRLVGSREAGYVQYPESFWPIIGGKSDAALGLPFLAPTYKASRTVAETGNLDVMRALNGKGPYNGEEPYNGVVVYTGYSQGAEALGNAAEEVGEGVLGTNSLILLVSDPRSPWGIKSFGKNLPLSDLWVTPLLGLIGIDNNGARDPEDSGSVQVVSVIVQGDPVADWQWNWLRPGSSLLVNAAGFLAIHSPGDGPYGHLDGSESENEHTLVTGGPTMLSSVDGQTTYAVYDTYHPLALLNAMIYDALGIKYRATDLERWDRQAELFYPMTDIADKQSASPFPVEGGTGKLTPIAPNVSPDGSAADTSGTPPSAFSLVTDQTSTDKDRTVRNHRRLDTEGQWAEPKRQWSGNAPRHAQPERSESTQVPSDVTQEDLSNTESPADPPAGEGSGPATGLGTGETTTTETTTTETPVLQTELSPAS</sequence>
<dbReference type="SUPFAM" id="SSF53474">
    <property type="entry name" value="alpha/beta-Hydrolases"/>
    <property type="match status" value="1"/>
</dbReference>